<gene>
    <name evidence="14" type="ORF">JMA39_00915</name>
</gene>
<sequence length="355" mass="38172">MKRTRSRVLLVSLLPIMPVFAANADLPTDSNTNISNTSSFAPVETPNWYVGARGGFSEFHGACAKNAIDCDDNSMGYGLYGGYQFNDWFALEAGATNYGTISALYQGGYTKANMSGAELTAKFSYGLTERVALYARLGGAYKYIDRETSWAGDSKPSGWGLTTAVGLDYKLTKRLSARAEYQFIGDANDNRGSSDAYFGSLGLTYRFGSAARATTSATVKTIPAVITPDAKSVVPATVMRVLLDADFDSTSFHDKSNELPPLIEKAKQTQVTVVITGNADSKGAMGYNQTLSEKRAQAVGDHLISKGVDAELITVRGNGELRPKASNDTAQGRALNRKTEVEFKSKAQVYIGEPQ</sequence>
<dbReference type="InterPro" id="IPR006664">
    <property type="entry name" value="OMP_bac"/>
</dbReference>
<dbReference type="PANTHER" id="PTHR30329:SF21">
    <property type="entry name" value="LIPOPROTEIN YIAD-RELATED"/>
    <property type="match status" value="1"/>
</dbReference>
<dbReference type="PANTHER" id="PTHR30329">
    <property type="entry name" value="STATOR ELEMENT OF FLAGELLAR MOTOR COMPLEX"/>
    <property type="match status" value="1"/>
</dbReference>
<keyword evidence="8 11" id="KW-0472">Membrane</keyword>
<feature type="chain" id="PRO_5047171584" evidence="12">
    <location>
        <begin position="22"/>
        <end position="355"/>
    </location>
</feature>
<dbReference type="CDD" id="cd07185">
    <property type="entry name" value="OmpA_C-like"/>
    <property type="match status" value="1"/>
</dbReference>
<comment type="caution">
    <text evidence="14">The sequence shown here is derived from an EMBL/GenBank/DDBJ whole genome shotgun (WGS) entry which is preliminary data.</text>
</comment>
<dbReference type="RefSeq" id="WP_202719961.1">
    <property type="nucleotide sequence ID" value="NZ_BPEX01000014.1"/>
</dbReference>
<evidence type="ECO:0000256" key="10">
    <source>
        <dbReference type="ARBA" id="ARBA00023237"/>
    </source>
</evidence>
<dbReference type="PRINTS" id="PR01022">
    <property type="entry name" value="OUTRMMBRANEA"/>
</dbReference>
<dbReference type="InterPro" id="IPR050330">
    <property type="entry name" value="Bact_OuterMem_StrucFunc"/>
</dbReference>
<evidence type="ECO:0000313" key="15">
    <source>
        <dbReference type="Proteomes" id="UP000604898"/>
    </source>
</evidence>
<feature type="signal peptide" evidence="12">
    <location>
        <begin position="1"/>
        <end position="21"/>
    </location>
</feature>
<keyword evidence="5" id="KW-0812">Transmembrane</keyword>
<evidence type="ECO:0000256" key="7">
    <source>
        <dbReference type="ARBA" id="ARBA00023114"/>
    </source>
</evidence>
<dbReference type="InterPro" id="IPR036737">
    <property type="entry name" value="OmpA-like_sf"/>
</dbReference>
<dbReference type="InterPro" id="IPR002368">
    <property type="entry name" value="OmpA"/>
</dbReference>
<keyword evidence="7" id="KW-0626">Porin</keyword>
<organism evidence="14 15">
    <name type="scientific">Shewanella schlegeliana</name>
    <dbReference type="NCBI Taxonomy" id="190308"/>
    <lineage>
        <taxon>Bacteria</taxon>
        <taxon>Pseudomonadati</taxon>
        <taxon>Pseudomonadota</taxon>
        <taxon>Gammaproteobacteria</taxon>
        <taxon>Alteromonadales</taxon>
        <taxon>Shewanellaceae</taxon>
        <taxon>Shewanella</taxon>
    </lineage>
</organism>
<comment type="similarity">
    <text evidence="2">Belongs to the outer membrane OOP (TC 1.B.6) superfamily. OmpA family.</text>
</comment>
<evidence type="ECO:0000256" key="8">
    <source>
        <dbReference type="ARBA" id="ARBA00023136"/>
    </source>
</evidence>
<evidence type="ECO:0000256" key="6">
    <source>
        <dbReference type="ARBA" id="ARBA00023065"/>
    </source>
</evidence>
<evidence type="ECO:0000313" key="14">
    <source>
        <dbReference type="EMBL" id="MBL4911715.1"/>
    </source>
</evidence>
<dbReference type="PROSITE" id="PS51123">
    <property type="entry name" value="OMPA_2"/>
    <property type="match status" value="1"/>
</dbReference>
<feature type="domain" description="OmpA-like" evidence="13">
    <location>
        <begin position="230"/>
        <end position="347"/>
    </location>
</feature>
<dbReference type="InterPro" id="IPR006665">
    <property type="entry name" value="OmpA-like"/>
</dbReference>
<proteinExistence type="inferred from homology"/>
<evidence type="ECO:0000256" key="5">
    <source>
        <dbReference type="ARBA" id="ARBA00022692"/>
    </source>
</evidence>
<evidence type="ECO:0000256" key="9">
    <source>
        <dbReference type="ARBA" id="ARBA00023157"/>
    </source>
</evidence>
<evidence type="ECO:0000256" key="12">
    <source>
        <dbReference type="SAM" id="SignalP"/>
    </source>
</evidence>
<keyword evidence="9" id="KW-1015">Disulfide bond</keyword>
<keyword evidence="10" id="KW-0998">Cell outer membrane</keyword>
<keyword evidence="6" id="KW-0406">Ion transport</keyword>
<keyword evidence="4" id="KW-1134">Transmembrane beta strand</keyword>
<dbReference type="SUPFAM" id="SSF103088">
    <property type="entry name" value="OmpA-like"/>
    <property type="match status" value="1"/>
</dbReference>
<dbReference type="EMBL" id="JAESVD010000001">
    <property type="protein sequence ID" value="MBL4911715.1"/>
    <property type="molecule type" value="Genomic_DNA"/>
</dbReference>
<evidence type="ECO:0000256" key="11">
    <source>
        <dbReference type="PROSITE-ProRule" id="PRU00473"/>
    </source>
</evidence>
<dbReference type="Gene3D" id="3.30.1330.60">
    <property type="entry name" value="OmpA-like domain"/>
    <property type="match status" value="1"/>
</dbReference>
<keyword evidence="12" id="KW-0732">Signal</keyword>
<dbReference type="Pfam" id="PF00691">
    <property type="entry name" value="OmpA"/>
    <property type="match status" value="1"/>
</dbReference>
<accession>A0ABS1ST63</accession>
<dbReference type="Proteomes" id="UP000604898">
    <property type="component" value="Unassembled WGS sequence"/>
</dbReference>
<dbReference type="Gene3D" id="2.40.160.20">
    <property type="match status" value="1"/>
</dbReference>
<evidence type="ECO:0000259" key="13">
    <source>
        <dbReference type="PROSITE" id="PS51123"/>
    </source>
</evidence>
<dbReference type="PRINTS" id="PR01021">
    <property type="entry name" value="OMPADOMAIN"/>
</dbReference>
<keyword evidence="3" id="KW-0813">Transport</keyword>
<evidence type="ECO:0000256" key="2">
    <source>
        <dbReference type="ARBA" id="ARBA00005710"/>
    </source>
</evidence>
<evidence type="ECO:0000256" key="3">
    <source>
        <dbReference type="ARBA" id="ARBA00022448"/>
    </source>
</evidence>
<dbReference type="SUPFAM" id="SSF56925">
    <property type="entry name" value="OMPA-like"/>
    <property type="match status" value="1"/>
</dbReference>
<comment type="subcellular location">
    <subcellularLocation>
        <location evidence="1">Cell outer membrane</location>
        <topology evidence="1">Multi-pass membrane protein</topology>
    </subcellularLocation>
</comment>
<dbReference type="InterPro" id="IPR000498">
    <property type="entry name" value="OmpA-like_TM_dom"/>
</dbReference>
<name>A0ABS1ST63_9GAMM</name>
<evidence type="ECO:0000256" key="1">
    <source>
        <dbReference type="ARBA" id="ARBA00004571"/>
    </source>
</evidence>
<reference evidence="14 15" key="1">
    <citation type="submission" date="2021-01" db="EMBL/GenBank/DDBJ databases">
        <title>Genome sequence of Shewanella schlegeliana JCM 11561.</title>
        <authorList>
            <person name="Zhang H."/>
            <person name="Li C."/>
        </authorList>
    </citation>
    <scope>NUCLEOTIDE SEQUENCE [LARGE SCALE GENOMIC DNA]</scope>
    <source>
        <strain evidence="14 15">JCM 11561</strain>
    </source>
</reference>
<dbReference type="InterPro" id="IPR011250">
    <property type="entry name" value="OMP/PagP_B-barrel"/>
</dbReference>
<dbReference type="Pfam" id="PF01389">
    <property type="entry name" value="OmpA_membrane"/>
    <property type="match status" value="1"/>
</dbReference>
<evidence type="ECO:0000256" key="4">
    <source>
        <dbReference type="ARBA" id="ARBA00022452"/>
    </source>
</evidence>
<keyword evidence="15" id="KW-1185">Reference proteome</keyword>
<protein>
    <submittedName>
        <fullName evidence="14">Outer membrane beta-barrel protein</fullName>
    </submittedName>
</protein>